<dbReference type="InterPro" id="IPR004827">
    <property type="entry name" value="bZIP"/>
</dbReference>
<dbReference type="AlphaFoldDB" id="A0A4P9ZQQ5"/>
<gene>
    <name evidence="7" type="ORF">BJ085DRAFT_32126</name>
</gene>
<feature type="compositionally biased region" description="Pro residues" evidence="5">
    <location>
        <begin position="14"/>
        <end position="26"/>
    </location>
</feature>
<keyword evidence="8" id="KW-1185">Reference proteome</keyword>
<name>A0A4P9ZQQ5_9FUNG</name>
<evidence type="ECO:0000256" key="1">
    <source>
        <dbReference type="ARBA" id="ARBA00022670"/>
    </source>
</evidence>
<dbReference type="GO" id="GO:0003700">
    <property type="term" value="F:DNA-binding transcription factor activity"/>
    <property type="evidence" value="ECO:0007669"/>
    <property type="project" value="InterPro"/>
</dbReference>
<evidence type="ECO:0000313" key="7">
    <source>
        <dbReference type="EMBL" id="RKP34972.1"/>
    </source>
</evidence>
<dbReference type="Proteomes" id="UP000268162">
    <property type="component" value="Unassembled WGS sequence"/>
</dbReference>
<evidence type="ECO:0000256" key="3">
    <source>
        <dbReference type="ARBA" id="ARBA00022825"/>
    </source>
</evidence>
<evidence type="ECO:0000313" key="8">
    <source>
        <dbReference type="Proteomes" id="UP000268162"/>
    </source>
</evidence>
<sequence length="483" mass="52847">MASPKPLGDSAPPAENPPRPSSPPPNSGSDVPLPSFLRPGLVLPPLRRFGKPSHIPVQTTKLPDFIESARLADGSAVPKSPSPLCVLSQQICGSAAYVSDYHPNQKYPSPPKNSRNIPIRTAVPLPLDPPSQPQSLPGFSPEPLSSVQIFGRQIPSSPLLSITEPPEFIPIPVKIPPSPSRGRMPVTPIPPYIPELLLINHRAADLKNSRILPVTRNLLPVYPPVSGHVPIPTVSSLATHHHLIAQTPPTVPTNNTATSTATTTTAVTSTATATATGTSIATPSTSAARPRLSQKPKSHGSFRYYSEMEHIPPDPEEEQRKRDKRREQNKNASKQFRERKKSEMQRQRKFQQEQQARVEFYIQQVVHLQAHIKEIQGRGGGVAQMPLPDEILDNPALLSTLQGPNPPDKVYRNPSTMSMDDVREEIAHLERKNKELRLINAEVDTNVSNLRSQLELMSSSGANEMSEGHPGPPEESRSRLETG</sequence>
<keyword evidence="3" id="KW-0720">Serine protease</keyword>
<dbReference type="PROSITE" id="PS00138">
    <property type="entry name" value="SUBTILASE_SER"/>
    <property type="match status" value="1"/>
</dbReference>
<evidence type="ECO:0000256" key="4">
    <source>
        <dbReference type="SAM" id="Coils"/>
    </source>
</evidence>
<dbReference type="PROSITE" id="PS00036">
    <property type="entry name" value="BZIP_BASIC"/>
    <property type="match status" value="1"/>
</dbReference>
<reference evidence="8" key="1">
    <citation type="journal article" date="2018" name="Nat. Microbiol.">
        <title>Leveraging single-cell genomics to expand the fungal tree of life.</title>
        <authorList>
            <person name="Ahrendt S.R."/>
            <person name="Quandt C.A."/>
            <person name="Ciobanu D."/>
            <person name="Clum A."/>
            <person name="Salamov A."/>
            <person name="Andreopoulos B."/>
            <person name="Cheng J.F."/>
            <person name="Woyke T."/>
            <person name="Pelin A."/>
            <person name="Henrissat B."/>
            <person name="Reynolds N.K."/>
            <person name="Benny G.L."/>
            <person name="Smith M.E."/>
            <person name="James T.Y."/>
            <person name="Grigoriev I.V."/>
        </authorList>
    </citation>
    <scope>NUCLEOTIDE SEQUENCE [LARGE SCALE GENOMIC DNA]</scope>
    <source>
        <strain evidence="8">RSA 468</strain>
    </source>
</reference>
<dbReference type="CDD" id="cd14686">
    <property type="entry name" value="bZIP"/>
    <property type="match status" value="1"/>
</dbReference>
<keyword evidence="4" id="KW-0175">Coiled coil</keyword>
<feature type="domain" description="BZIP" evidence="6">
    <location>
        <begin position="324"/>
        <end position="339"/>
    </location>
</feature>
<keyword evidence="2" id="KW-0378">Hydrolase</keyword>
<protein>
    <recommendedName>
        <fullName evidence="6">BZIP domain-containing protein</fullName>
    </recommendedName>
</protein>
<feature type="coiled-coil region" evidence="4">
    <location>
        <begin position="419"/>
        <end position="446"/>
    </location>
</feature>
<dbReference type="GO" id="GO:0006508">
    <property type="term" value="P:proteolysis"/>
    <property type="evidence" value="ECO:0007669"/>
    <property type="project" value="UniProtKB-KW"/>
</dbReference>
<evidence type="ECO:0000259" key="6">
    <source>
        <dbReference type="PROSITE" id="PS00036"/>
    </source>
</evidence>
<feature type="compositionally biased region" description="Low complexity" evidence="5">
    <location>
        <begin position="252"/>
        <end position="288"/>
    </location>
</feature>
<organism evidence="7 8">
    <name type="scientific">Dimargaris cristalligena</name>
    <dbReference type="NCBI Taxonomy" id="215637"/>
    <lineage>
        <taxon>Eukaryota</taxon>
        <taxon>Fungi</taxon>
        <taxon>Fungi incertae sedis</taxon>
        <taxon>Zoopagomycota</taxon>
        <taxon>Kickxellomycotina</taxon>
        <taxon>Dimargaritomycetes</taxon>
        <taxon>Dimargaritales</taxon>
        <taxon>Dimargaritaceae</taxon>
        <taxon>Dimargaris</taxon>
    </lineage>
</organism>
<feature type="region of interest" description="Disordered" evidence="5">
    <location>
        <begin position="1"/>
        <end position="37"/>
    </location>
</feature>
<feature type="compositionally biased region" description="Basic and acidic residues" evidence="5">
    <location>
        <begin position="306"/>
        <end position="329"/>
    </location>
</feature>
<evidence type="ECO:0000256" key="2">
    <source>
        <dbReference type="ARBA" id="ARBA00022801"/>
    </source>
</evidence>
<feature type="region of interest" description="Disordered" evidence="5">
    <location>
        <begin position="245"/>
        <end position="350"/>
    </location>
</feature>
<dbReference type="EMBL" id="ML003005">
    <property type="protein sequence ID" value="RKP34972.1"/>
    <property type="molecule type" value="Genomic_DNA"/>
</dbReference>
<accession>A0A4P9ZQQ5</accession>
<dbReference type="GO" id="GO:0008236">
    <property type="term" value="F:serine-type peptidase activity"/>
    <property type="evidence" value="ECO:0007669"/>
    <property type="project" value="UniProtKB-KW"/>
</dbReference>
<feature type="compositionally biased region" description="Polar residues" evidence="5">
    <location>
        <begin position="453"/>
        <end position="463"/>
    </location>
</feature>
<proteinExistence type="predicted"/>
<dbReference type="InterPro" id="IPR023828">
    <property type="entry name" value="Peptidase_S8_Ser-AS"/>
</dbReference>
<evidence type="ECO:0000256" key="5">
    <source>
        <dbReference type="SAM" id="MobiDB-lite"/>
    </source>
</evidence>
<feature type="compositionally biased region" description="Basic and acidic residues" evidence="5">
    <location>
        <begin position="472"/>
        <end position="483"/>
    </location>
</feature>
<feature type="region of interest" description="Disordered" evidence="5">
    <location>
        <begin position="453"/>
        <end position="483"/>
    </location>
</feature>
<keyword evidence="1" id="KW-0645">Protease</keyword>